<gene>
    <name evidence="2" type="ORF">E6K78_09705</name>
</gene>
<dbReference type="AlphaFoldDB" id="A0A538TKL3"/>
<comment type="caution">
    <text evidence="2">The sequence shown here is derived from an EMBL/GenBank/DDBJ whole genome shotgun (WGS) entry which is preliminary data.</text>
</comment>
<evidence type="ECO:0000313" key="3">
    <source>
        <dbReference type="Proteomes" id="UP000316609"/>
    </source>
</evidence>
<sequence>MRRRGGAHADQELPRRSGTHRARRAARSRGFPPVSRIHGSRPRRQGGRYVRDRRALAEFQARARASPDDGLQGPGSARPRARGAHQAASRSGSEGDRPLALVARPDRRGEEAAPRAAAPARSLRVRGRPCAPLHHRETSGDTPVFERSTLPYAAYLPPAPFDEDQTGFFYVTPIDLSRRKEEQEQQLEGHNYAGLPLTVVHEAFPGHHLQLCHANRSGSRLRRLADSNVFAEGWALYCEDLMHEQGFFVDRITRLYQLKDLLWRACRVVIDVGLHTGTMSFMQAVDYLVDQAMLERVNAVIEVKRYTMTPTQPMSYLVGKLELLAIRRDAEQRLGDRFSLAEFHRALLASGTLQPALVREELKARLA</sequence>
<feature type="region of interest" description="Disordered" evidence="1">
    <location>
        <begin position="1"/>
        <end position="98"/>
    </location>
</feature>
<proteinExistence type="predicted"/>
<dbReference type="PANTHER" id="PTHR33361:SF15">
    <property type="entry name" value="DUF885 FAMILY LIPOPROTEIN"/>
    <property type="match status" value="1"/>
</dbReference>
<organism evidence="2 3">
    <name type="scientific">Eiseniibacteriota bacterium</name>
    <dbReference type="NCBI Taxonomy" id="2212470"/>
    <lineage>
        <taxon>Bacteria</taxon>
        <taxon>Candidatus Eiseniibacteriota</taxon>
    </lineage>
</organism>
<name>A0A538TKL3_UNCEI</name>
<dbReference type="PANTHER" id="PTHR33361">
    <property type="entry name" value="GLR0591 PROTEIN"/>
    <property type="match status" value="1"/>
</dbReference>
<evidence type="ECO:0000256" key="1">
    <source>
        <dbReference type="SAM" id="MobiDB-lite"/>
    </source>
</evidence>
<dbReference type="EMBL" id="VBOY01000093">
    <property type="protein sequence ID" value="TMQ64162.1"/>
    <property type="molecule type" value="Genomic_DNA"/>
</dbReference>
<feature type="compositionally biased region" description="Basic and acidic residues" evidence="1">
    <location>
        <begin position="104"/>
        <end position="113"/>
    </location>
</feature>
<feature type="region of interest" description="Disordered" evidence="1">
    <location>
        <begin position="104"/>
        <end position="123"/>
    </location>
</feature>
<protein>
    <submittedName>
        <fullName evidence="2">DUF885 domain-containing protein</fullName>
    </submittedName>
</protein>
<dbReference type="Pfam" id="PF05960">
    <property type="entry name" value="DUF885"/>
    <property type="match status" value="1"/>
</dbReference>
<accession>A0A538TKL3</accession>
<feature type="compositionally biased region" description="Basic residues" evidence="1">
    <location>
        <begin position="17"/>
        <end position="27"/>
    </location>
</feature>
<dbReference type="InterPro" id="IPR010281">
    <property type="entry name" value="DUF885"/>
</dbReference>
<dbReference type="Proteomes" id="UP000316609">
    <property type="component" value="Unassembled WGS sequence"/>
</dbReference>
<evidence type="ECO:0000313" key="2">
    <source>
        <dbReference type="EMBL" id="TMQ64162.1"/>
    </source>
</evidence>
<reference evidence="2 3" key="1">
    <citation type="journal article" date="2019" name="Nat. Microbiol.">
        <title>Mediterranean grassland soil C-N compound turnover is dependent on rainfall and depth, and is mediated by genomically divergent microorganisms.</title>
        <authorList>
            <person name="Diamond S."/>
            <person name="Andeer P.F."/>
            <person name="Li Z."/>
            <person name="Crits-Christoph A."/>
            <person name="Burstein D."/>
            <person name="Anantharaman K."/>
            <person name="Lane K.R."/>
            <person name="Thomas B.C."/>
            <person name="Pan C."/>
            <person name="Northen T.R."/>
            <person name="Banfield J.F."/>
        </authorList>
    </citation>
    <scope>NUCLEOTIDE SEQUENCE [LARGE SCALE GENOMIC DNA]</scope>
    <source>
        <strain evidence="2">WS_8</strain>
    </source>
</reference>